<sequence>MNSLWWLALPVLLLPIWWHRKKSEQTRALPLATARFVPRVEPNQVRVWRWVDVVLLIVRCLLLAAVIAWLADPVLPWRPDSVVVAKGTDAGWTDKQITAAGLKEAQRIELPAAQVLDWLLSHEREWRPHSRVLVLGDVPMPASEPKFSRRFELHTVSAPREAVVRHVAIVSARAQEWRRLFDALDGGDRYVIDAEAGSKADLVIWDVPQAPAASLHAPLWWVADTSAFPELRDAKQVDGMRYADSAHGRLWSDAAWPPKDPDSARRLFADWQRLHYEPVPYTTPSYSTAASRVWQSGEAEGELRTMLAWLIVGLFALERILAHARRR</sequence>
<keyword evidence="3" id="KW-1185">Reference proteome</keyword>
<evidence type="ECO:0008006" key="4">
    <source>
        <dbReference type="Google" id="ProtNLM"/>
    </source>
</evidence>
<comment type="caution">
    <text evidence="2">The sequence shown here is derived from an EMBL/GenBank/DDBJ whole genome shotgun (WGS) entry which is preliminary data.</text>
</comment>
<keyword evidence="1" id="KW-1133">Transmembrane helix</keyword>
<keyword evidence="1" id="KW-0812">Transmembrane</keyword>
<evidence type="ECO:0000256" key="1">
    <source>
        <dbReference type="SAM" id="Phobius"/>
    </source>
</evidence>
<dbReference type="InterPro" id="IPR011933">
    <property type="entry name" value="Double_TM_dom"/>
</dbReference>
<gene>
    <name evidence="2" type="ORF">NX778_11785</name>
</gene>
<dbReference type="EMBL" id="JANUGU010000003">
    <property type="protein sequence ID" value="MCS0658747.1"/>
    <property type="molecule type" value="Genomic_DNA"/>
</dbReference>
<keyword evidence="1" id="KW-0472">Membrane</keyword>
<evidence type="ECO:0000313" key="2">
    <source>
        <dbReference type="EMBL" id="MCS0658747.1"/>
    </source>
</evidence>
<dbReference type="NCBIfam" id="TIGR02226">
    <property type="entry name" value="two_anch"/>
    <property type="match status" value="1"/>
</dbReference>
<dbReference type="Proteomes" id="UP001204621">
    <property type="component" value="Unassembled WGS sequence"/>
</dbReference>
<dbReference type="RefSeq" id="WP_258811935.1">
    <property type="nucleotide sequence ID" value="NZ_JANUGU010000003.1"/>
</dbReference>
<organism evidence="2 3">
    <name type="scientific">Massilia terrae</name>
    <dbReference type="NCBI Taxonomy" id="1811224"/>
    <lineage>
        <taxon>Bacteria</taxon>
        <taxon>Pseudomonadati</taxon>
        <taxon>Pseudomonadota</taxon>
        <taxon>Betaproteobacteria</taxon>
        <taxon>Burkholderiales</taxon>
        <taxon>Oxalobacteraceae</taxon>
        <taxon>Telluria group</taxon>
        <taxon>Massilia</taxon>
    </lineage>
</organism>
<evidence type="ECO:0000313" key="3">
    <source>
        <dbReference type="Proteomes" id="UP001204621"/>
    </source>
</evidence>
<proteinExistence type="predicted"/>
<protein>
    <recommendedName>
        <fullName evidence="4">Aerotolerance regulator N-terminal domain-containing protein</fullName>
    </recommendedName>
</protein>
<feature type="transmembrane region" description="Helical" evidence="1">
    <location>
        <begin position="47"/>
        <end position="71"/>
    </location>
</feature>
<name>A0ABT2CXQ9_9BURK</name>
<reference evidence="2 3" key="1">
    <citation type="submission" date="2022-08" db="EMBL/GenBank/DDBJ databases">
        <title>Reclassification of Massilia species as members of the genera Telluria, Duganella, Pseudoduganella, Mokoshia gen. nov. and Zemynaea gen. nov. using orthogonal and non-orthogonal genome-based approaches.</title>
        <authorList>
            <person name="Bowman J.P."/>
        </authorList>
    </citation>
    <scope>NUCLEOTIDE SEQUENCE [LARGE SCALE GENOMIC DNA]</scope>
    <source>
        <strain evidence="2 3">JCM 31606</strain>
    </source>
</reference>
<accession>A0ABT2CXQ9</accession>